<gene>
    <name evidence="1" type="ORF">CASFOL_013984</name>
</gene>
<organism evidence="1 2">
    <name type="scientific">Castilleja foliolosa</name>
    <dbReference type="NCBI Taxonomy" id="1961234"/>
    <lineage>
        <taxon>Eukaryota</taxon>
        <taxon>Viridiplantae</taxon>
        <taxon>Streptophyta</taxon>
        <taxon>Embryophyta</taxon>
        <taxon>Tracheophyta</taxon>
        <taxon>Spermatophyta</taxon>
        <taxon>Magnoliopsida</taxon>
        <taxon>eudicotyledons</taxon>
        <taxon>Gunneridae</taxon>
        <taxon>Pentapetalae</taxon>
        <taxon>asterids</taxon>
        <taxon>lamiids</taxon>
        <taxon>Lamiales</taxon>
        <taxon>Orobanchaceae</taxon>
        <taxon>Pedicularideae</taxon>
        <taxon>Castillejinae</taxon>
        <taxon>Castilleja</taxon>
    </lineage>
</organism>
<evidence type="ECO:0000313" key="1">
    <source>
        <dbReference type="EMBL" id="KAL3643169.1"/>
    </source>
</evidence>
<accession>A0ABD3DMQ0</accession>
<sequence length="110" mass="12698">MDEWLEDNEGRYLRDSLYKALDEVVKLHERVTTLRKKQTSSLTNEPCEIPPGMEFHHRIPHEGDMDVAAKGNEYGKSPLRELSLTSIQRLLQQATLQNLISILLRNVLQS</sequence>
<dbReference type="AlphaFoldDB" id="A0ABD3DMQ0"/>
<proteinExistence type="predicted"/>
<keyword evidence="2" id="KW-1185">Reference proteome</keyword>
<name>A0ABD3DMQ0_9LAMI</name>
<comment type="caution">
    <text evidence="1">The sequence shown here is derived from an EMBL/GenBank/DDBJ whole genome shotgun (WGS) entry which is preliminary data.</text>
</comment>
<evidence type="ECO:0000313" key="2">
    <source>
        <dbReference type="Proteomes" id="UP001632038"/>
    </source>
</evidence>
<dbReference type="EMBL" id="JAVIJP010000016">
    <property type="protein sequence ID" value="KAL3643169.1"/>
    <property type="molecule type" value="Genomic_DNA"/>
</dbReference>
<protein>
    <submittedName>
        <fullName evidence="1">Uncharacterized protein</fullName>
    </submittedName>
</protein>
<reference evidence="2" key="1">
    <citation type="journal article" date="2024" name="IScience">
        <title>Strigolactones Initiate the Formation of Haustorium-like Structures in Castilleja.</title>
        <authorList>
            <person name="Buerger M."/>
            <person name="Peterson D."/>
            <person name="Chory J."/>
        </authorList>
    </citation>
    <scope>NUCLEOTIDE SEQUENCE [LARGE SCALE GENOMIC DNA]</scope>
</reference>
<dbReference type="Proteomes" id="UP001632038">
    <property type="component" value="Unassembled WGS sequence"/>
</dbReference>